<reference evidence="7" key="1">
    <citation type="submission" date="2020-10" db="EMBL/GenBank/DDBJ databases">
        <authorList>
            <person name="Gilroy R."/>
        </authorList>
    </citation>
    <scope>NUCLEOTIDE SEQUENCE</scope>
    <source>
        <strain evidence="7">18911</strain>
    </source>
</reference>
<accession>A0A9D1MHR6</accession>
<name>A0A9D1MHR6_9FIRM</name>
<evidence type="ECO:0000313" key="8">
    <source>
        <dbReference type="Proteomes" id="UP000824094"/>
    </source>
</evidence>
<dbReference type="InterPro" id="IPR036764">
    <property type="entry name" value="Peptidase_Prp_sf"/>
</dbReference>
<evidence type="ECO:0000313" key="7">
    <source>
        <dbReference type="EMBL" id="HIU60273.1"/>
    </source>
</evidence>
<dbReference type="SUPFAM" id="SSF118010">
    <property type="entry name" value="TM1457-like"/>
    <property type="match status" value="1"/>
</dbReference>
<dbReference type="GO" id="GO:0008234">
    <property type="term" value="F:cysteine-type peptidase activity"/>
    <property type="evidence" value="ECO:0007669"/>
    <property type="project" value="UniProtKB-KW"/>
</dbReference>
<keyword evidence="3" id="KW-0378">Hydrolase</keyword>
<keyword evidence="2 7" id="KW-0645">Protease</keyword>
<dbReference type="CDD" id="cd16332">
    <property type="entry name" value="Prp-like"/>
    <property type="match status" value="1"/>
</dbReference>
<keyword evidence="1" id="KW-0690">Ribosome biogenesis</keyword>
<dbReference type="Proteomes" id="UP000824094">
    <property type="component" value="Unassembled WGS sequence"/>
</dbReference>
<evidence type="ECO:0000256" key="3">
    <source>
        <dbReference type="ARBA" id="ARBA00022801"/>
    </source>
</evidence>
<evidence type="ECO:0000256" key="6">
    <source>
        <dbReference type="ARBA" id="ARBA00044538"/>
    </source>
</evidence>
<evidence type="ECO:0000256" key="4">
    <source>
        <dbReference type="ARBA" id="ARBA00022807"/>
    </source>
</evidence>
<dbReference type="EMBL" id="DVNF01000078">
    <property type="protein sequence ID" value="HIU60273.1"/>
    <property type="molecule type" value="Genomic_DNA"/>
</dbReference>
<organism evidence="7 8">
    <name type="scientific">Candidatus Stercoripulliclostridium merdigallinarum</name>
    <dbReference type="NCBI Taxonomy" id="2840951"/>
    <lineage>
        <taxon>Bacteria</taxon>
        <taxon>Bacillati</taxon>
        <taxon>Bacillota</taxon>
        <taxon>Clostridia</taxon>
        <taxon>Eubacteriales</taxon>
        <taxon>Candidatus Stercoripulliclostridium</taxon>
    </lineage>
</organism>
<gene>
    <name evidence="7" type="ORF">IAB05_02645</name>
</gene>
<dbReference type="GO" id="GO:0006508">
    <property type="term" value="P:proteolysis"/>
    <property type="evidence" value="ECO:0007669"/>
    <property type="project" value="UniProtKB-KW"/>
</dbReference>
<evidence type="ECO:0000256" key="5">
    <source>
        <dbReference type="ARBA" id="ARBA00044503"/>
    </source>
</evidence>
<comment type="caution">
    <text evidence="7">The sequence shown here is derived from an EMBL/GenBank/DDBJ whole genome shotgun (WGS) entry which is preliminary data.</text>
</comment>
<dbReference type="PANTHER" id="PTHR39178:SF1">
    <property type="entry name" value="RIBOSOMAL-PROCESSING CYSTEINE PROTEASE PRP"/>
    <property type="match status" value="1"/>
</dbReference>
<dbReference type="InterPro" id="IPR007422">
    <property type="entry name" value="Peptidase_Prp"/>
</dbReference>
<dbReference type="GO" id="GO:0042254">
    <property type="term" value="P:ribosome biogenesis"/>
    <property type="evidence" value="ECO:0007669"/>
    <property type="project" value="UniProtKB-KW"/>
</dbReference>
<dbReference type="Pfam" id="PF04327">
    <property type="entry name" value="Peptidase_Prp"/>
    <property type="match status" value="1"/>
</dbReference>
<reference evidence="7" key="2">
    <citation type="journal article" date="2021" name="PeerJ">
        <title>Extensive microbial diversity within the chicken gut microbiome revealed by metagenomics and culture.</title>
        <authorList>
            <person name="Gilroy R."/>
            <person name="Ravi A."/>
            <person name="Getino M."/>
            <person name="Pursley I."/>
            <person name="Horton D.L."/>
            <person name="Alikhan N.F."/>
            <person name="Baker D."/>
            <person name="Gharbi K."/>
            <person name="Hall N."/>
            <person name="Watson M."/>
            <person name="Adriaenssens E.M."/>
            <person name="Foster-Nyarko E."/>
            <person name="Jarju S."/>
            <person name="Secka A."/>
            <person name="Antonio M."/>
            <person name="Oren A."/>
            <person name="Chaudhuri R.R."/>
            <person name="La Ragione R."/>
            <person name="Hildebrand F."/>
            <person name="Pallen M.J."/>
        </authorList>
    </citation>
    <scope>NUCLEOTIDE SEQUENCE</scope>
    <source>
        <strain evidence="7">18911</strain>
    </source>
</reference>
<proteinExistence type="inferred from homology"/>
<comment type="similarity">
    <text evidence="5">Belongs to the Prp family.</text>
</comment>
<evidence type="ECO:0000256" key="1">
    <source>
        <dbReference type="ARBA" id="ARBA00022517"/>
    </source>
</evidence>
<protein>
    <recommendedName>
        <fullName evidence="6">Ribosomal processing cysteine protease Prp</fullName>
    </recommendedName>
</protein>
<dbReference type="AlphaFoldDB" id="A0A9D1MHR6"/>
<sequence>MTTVKVTRKAGHIYKVKATGHTGYAEEGSDIVCAAVSALTQGAVLGLKKVAAVAVTESESEGKLEFEISEYNTATDAILETMLISLKDISKSYPRHLKTEDIKND</sequence>
<dbReference type="PANTHER" id="PTHR39178">
    <property type="entry name" value="HYPOTHETICAL RIBOSOME-ASSOCIATED PROTEIN"/>
    <property type="match status" value="1"/>
</dbReference>
<dbReference type="Gene3D" id="3.30.70.1490">
    <property type="entry name" value="Cysteine protease Prp"/>
    <property type="match status" value="1"/>
</dbReference>
<keyword evidence="4" id="KW-0788">Thiol protease</keyword>
<evidence type="ECO:0000256" key="2">
    <source>
        <dbReference type="ARBA" id="ARBA00022670"/>
    </source>
</evidence>